<protein>
    <recommendedName>
        <fullName evidence="7">AMP-dependent synthetase/ligase domain-containing protein</fullName>
    </recommendedName>
</protein>
<dbReference type="InterPro" id="IPR042099">
    <property type="entry name" value="ANL_N_sf"/>
</dbReference>
<name>A0A2C5YIA0_9HYPO</name>
<dbReference type="SUPFAM" id="SSF56801">
    <property type="entry name" value="Acetyl-CoA synthetase-like"/>
    <property type="match status" value="1"/>
</dbReference>
<proteinExistence type="inferred from homology"/>
<dbReference type="GO" id="GO:0016405">
    <property type="term" value="F:CoA-ligase activity"/>
    <property type="evidence" value="ECO:0007669"/>
    <property type="project" value="TreeGrafter"/>
</dbReference>
<evidence type="ECO:0000256" key="2">
    <source>
        <dbReference type="ARBA" id="ARBA00022598"/>
    </source>
</evidence>
<sequence length="550" mass="59493">MTMIYQSEAQFAIPNMDLLTLLFDSEHTRAQEHTRLHAEAHDPDHGLTMAQTRAASQQIAYFLRHQYGIGASGSGKDVVVTVSTGQHALPCLFYGIIAARGIFSSASPAGIATELARQIKDGPAKVVVCSRDLEPTVAAAAKLAAVPDQNVLVFESYPQLQLRSINGSVVCGFDAALPWDPITDAHELKTRTIAILYSSGTTGLPKGVAMTHANLVAEAYSHMQMSRPTQSKGFVPRSLAHLPTAHIAGTVLYFVRFTLDGGIVYWMQSYNFDAFIRHVAELKINALFTVPPIWTAVTKFPVLKNSFKQVEVAWGGAAPFSTEVQQAASDMIAPGFIVSQVWGMTETCGAVTGTPPRRLDTIGSLSPLVPNVAMRLVDDDGLDVAPGEAGEALLKGPTITNGYHNNPEANKASFTPDGWFCTGDILRVDKDLVYLVDRKKELIKYKGMQVAPAELEGLIVAHPAVADVAVIGLSRQDTEVPRAYVVLAPEAKGSVSEADIIDYVKARVAAYKQLRGGVVFVDSVPRSPSGKILRKQMRDAQKKMEQQSRL</sequence>
<dbReference type="GO" id="GO:0019748">
    <property type="term" value="P:secondary metabolic process"/>
    <property type="evidence" value="ECO:0007669"/>
    <property type="project" value="TreeGrafter"/>
</dbReference>
<dbReference type="AlphaFoldDB" id="A0A2C5YIA0"/>
<evidence type="ECO:0000259" key="4">
    <source>
        <dbReference type="Pfam" id="PF13193"/>
    </source>
</evidence>
<keyword evidence="6" id="KW-1185">Reference proteome</keyword>
<evidence type="ECO:0000313" key="5">
    <source>
        <dbReference type="EMBL" id="PHH67353.1"/>
    </source>
</evidence>
<organism evidence="5 6">
    <name type="scientific">Ophiocordyceps australis</name>
    <dbReference type="NCBI Taxonomy" id="1399860"/>
    <lineage>
        <taxon>Eukaryota</taxon>
        <taxon>Fungi</taxon>
        <taxon>Dikarya</taxon>
        <taxon>Ascomycota</taxon>
        <taxon>Pezizomycotina</taxon>
        <taxon>Sordariomycetes</taxon>
        <taxon>Hypocreomycetidae</taxon>
        <taxon>Hypocreales</taxon>
        <taxon>Ophiocordycipitaceae</taxon>
        <taxon>Ophiocordyceps</taxon>
    </lineage>
</organism>
<dbReference type="PANTHER" id="PTHR24096">
    <property type="entry name" value="LONG-CHAIN-FATTY-ACID--COA LIGASE"/>
    <property type="match status" value="1"/>
</dbReference>
<dbReference type="OrthoDB" id="6509636at2759"/>
<keyword evidence="2" id="KW-0436">Ligase</keyword>
<accession>A0A2C5YIA0</accession>
<feature type="domain" description="AMP-binding enzyme C-terminal" evidence="4">
    <location>
        <begin position="454"/>
        <end position="531"/>
    </location>
</feature>
<evidence type="ECO:0000313" key="6">
    <source>
        <dbReference type="Proteomes" id="UP000226192"/>
    </source>
</evidence>
<dbReference type="STRING" id="1399860.A0A2C5YIA0"/>
<gene>
    <name evidence="5" type="ORF">CDD81_119</name>
</gene>
<comment type="caution">
    <text evidence="5">The sequence shown here is derived from an EMBL/GenBank/DDBJ whole genome shotgun (WGS) entry which is preliminary data.</text>
</comment>
<dbReference type="InterPro" id="IPR020845">
    <property type="entry name" value="AMP-binding_CS"/>
</dbReference>
<evidence type="ECO:0008006" key="7">
    <source>
        <dbReference type="Google" id="ProtNLM"/>
    </source>
</evidence>
<dbReference type="Gene3D" id="3.30.300.30">
    <property type="match status" value="1"/>
</dbReference>
<dbReference type="Gene3D" id="3.40.50.12780">
    <property type="entry name" value="N-terminal domain of ligase-like"/>
    <property type="match status" value="1"/>
</dbReference>
<dbReference type="InterPro" id="IPR025110">
    <property type="entry name" value="AMP-bd_C"/>
</dbReference>
<dbReference type="InterPro" id="IPR045851">
    <property type="entry name" value="AMP-bd_C_sf"/>
</dbReference>
<dbReference type="Pfam" id="PF00501">
    <property type="entry name" value="AMP-binding"/>
    <property type="match status" value="1"/>
</dbReference>
<dbReference type="InterPro" id="IPR000873">
    <property type="entry name" value="AMP-dep_synth/lig_dom"/>
</dbReference>
<comment type="similarity">
    <text evidence="1">Belongs to the ATP-dependent AMP-binding enzyme family.</text>
</comment>
<dbReference type="PROSITE" id="PS00455">
    <property type="entry name" value="AMP_BINDING"/>
    <property type="match status" value="1"/>
</dbReference>
<dbReference type="EMBL" id="NJET01000001">
    <property type="protein sequence ID" value="PHH67353.1"/>
    <property type="molecule type" value="Genomic_DNA"/>
</dbReference>
<dbReference type="FunFam" id="3.30.300.30:FF:000007">
    <property type="entry name" value="4-coumarate--CoA ligase 2"/>
    <property type="match status" value="1"/>
</dbReference>
<feature type="domain" description="AMP-dependent synthetase/ligase" evidence="3">
    <location>
        <begin position="38"/>
        <end position="404"/>
    </location>
</feature>
<dbReference type="Proteomes" id="UP000226192">
    <property type="component" value="Unassembled WGS sequence"/>
</dbReference>
<evidence type="ECO:0000256" key="1">
    <source>
        <dbReference type="ARBA" id="ARBA00006432"/>
    </source>
</evidence>
<evidence type="ECO:0000259" key="3">
    <source>
        <dbReference type="Pfam" id="PF00501"/>
    </source>
</evidence>
<reference evidence="5 6" key="1">
    <citation type="submission" date="2017-06" db="EMBL/GenBank/DDBJ databases">
        <title>Ant-infecting Ophiocordyceps genomes reveal a high diversity of potential behavioral manipulation genes and a possible major role for enterotoxins.</title>
        <authorList>
            <person name="De Bekker C."/>
            <person name="Evans H.C."/>
            <person name="Brachmann A."/>
            <person name="Hughes D.P."/>
        </authorList>
    </citation>
    <scope>NUCLEOTIDE SEQUENCE [LARGE SCALE GENOMIC DNA]</scope>
    <source>
        <strain evidence="5 6">Map64</strain>
    </source>
</reference>
<dbReference type="Pfam" id="PF13193">
    <property type="entry name" value="AMP-binding_C"/>
    <property type="match status" value="1"/>
</dbReference>
<dbReference type="PANTHER" id="PTHR24096:SF149">
    <property type="entry name" value="AMP-BINDING DOMAIN-CONTAINING PROTEIN-RELATED"/>
    <property type="match status" value="1"/>
</dbReference>